<dbReference type="PANTHER" id="PTHR39168:SF1">
    <property type="entry name" value="TRANSCRIPTIONAL REGULATORY PROTEIN"/>
    <property type="match status" value="1"/>
</dbReference>
<feature type="domain" description="HTH arsR-type" evidence="1">
    <location>
        <begin position="1"/>
        <end position="95"/>
    </location>
</feature>
<dbReference type="GO" id="GO:0032791">
    <property type="term" value="F:lead ion binding"/>
    <property type="evidence" value="ECO:0007669"/>
    <property type="project" value="TreeGrafter"/>
</dbReference>
<gene>
    <name evidence="2" type="primary">cmtR_1</name>
    <name evidence="2" type="ORF">GALL_189030</name>
</gene>
<dbReference type="InterPro" id="IPR036390">
    <property type="entry name" value="WH_DNA-bd_sf"/>
</dbReference>
<dbReference type="GO" id="GO:0010288">
    <property type="term" value="P:response to lead ion"/>
    <property type="evidence" value="ECO:0007669"/>
    <property type="project" value="TreeGrafter"/>
</dbReference>
<dbReference type="GO" id="GO:0097063">
    <property type="term" value="F:cadmium ion sensor activity"/>
    <property type="evidence" value="ECO:0007669"/>
    <property type="project" value="TreeGrafter"/>
</dbReference>
<dbReference type="InterPro" id="IPR011991">
    <property type="entry name" value="ArsR-like_HTH"/>
</dbReference>
<evidence type="ECO:0000259" key="1">
    <source>
        <dbReference type="PROSITE" id="PS50987"/>
    </source>
</evidence>
<dbReference type="Gene3D" id="1.10.10.10">
    <property type="entry name" value="Winged helix-like DNA-binding domain superfamily/Winged helix DNA-binding domain"/>
    <property type="match status" value="1"/>
</dbReference>
<dbReference type="PANTHER" id="PTHR39168">
    <property type="entry name" value="TRANSCRIPTIONAL REGULATOR-RELATED"/>
    <property type="match status" value="1"/>
</dbReference>
<dbReference type="InterPro" id="IPR036388">
    <property type="entry name" value="WH-like_DNA-bd_sf"/>
</dbReference>
<dbReference type="GO" id="GO:0003700">
    <property type="term" value="F:DNA-binding transcription factor activity"/>
    <property type="evidence" value="ECO:0007669"/>
    <property type="project" value="InterPro"/>
</dbReference>
<dbReference type="SUPFAM" id="SSF46785">
    <property type="entry name" value="Winged helix' DNA-binding domain"/>
    <property type="match status" value="1"/>
</dbReference>
<proteinExistence type="predicted"/>
<accession>A0A1J5S4E1</accession>
<name>A0A1J5S4E1_9ZZZZ</name>
<dbReference type="GO" id="GO:0046686">
    <property type="term" value="P:response to cadmium ion"/>
    <property type="evidence" value="ECO:0007669"/>
    <property type="project" value="TreeGrafter"/>
</dbReference>
<dbReference type="PROSITE" id="PS50987">
    <property type="entry name" value="HTH_ARSR_2"/>
    <property type="match status" value="1"/>
</dbReference>
<dbReference type="InterPro" id="IPR052543">
    <property type="entry name" value="HTH_Metal-responsive_Reg"/>
</dbReference>
<comment type="caution">
    <text evidence="2">The sequence shown here is derived from an EMBL/GenBank/DDBJ whole genome shotgun (WGS) entry which is preliminary data.</text>
</comment>
<organism evidence="2">
    <name type="scientific">mine drainage metagenome</name>
    <dbReference type="NCBI Taxonomy" id="410659"/>
    <lineage>
        <taxon>unclassified sequences</taxon>
        <taxon>metagenomes</taxon>
        <taxon>ecological metagenomes</taxon>
    </lineage>
</organism>
<dbReference type="AlphaFoldDB" id="A0A1J5S4E1"/>
<sequence length="245" mass="26166">MHPLPNYVSSSAFLIADPARAAMLIALADGRALPAGELAYAAGISAQTASSHLAKLLAGELLAVETEGRHRYYRLAGSHVALALEHLAALKPSEAVRRKPLSREGLDLRFARRCYDHLAGQLGVAVAQGLQERGFVVPAADKQLVVTPSGMQWFAAMGVDVTALKSSRRGLARQCLDWTERRYHLAGPLGVQFMAVLCSSGWLRRSKSSRAIQVTPLGWAGLKKHLGLDEGSVGLPACKLAPSIS</sequence>
<dbReference type="SMART" id="SM00418">
    <property type="entry name" value="HTH_ARSR"/>
    <property type="match status" value="1"/>
</dbReference>
<dbReference type="EMBL" id="MLJW01000111">
    <property type="protein sequence ID" value="OIQ98991.1"/>
    <property type="molecule type" value="Genomic_DNA"/>
</dbReference>
<evidence type="ECO:0000313" key="2">
    <source>
        <dbReference type="EMBL" id="OIQ98991.1"/>
    </source>
</evidence>
<dbReference type="CDD" id="cd00090">
    <property type="entry name" value="HTH_ARSR"/>
    <property type="match status" value="1"/>
</dbReference>
<reference evidence="2" key="1">
    <citation type="submission" date="2016-10" db="EMBL/GenBank/DDBJ databases">
        <title>Sequence of Gallionella enrichment culture.</title>
        <authorList>
            <person name="Poehlein A."/>
            <person name="Muehling M."/>
            <person name="Daniel R."/>
        </authorList>
    </citation>
    <scope>NUCLEOTIDE SEQUENCE</scope>
</reference>
<protein>
    <submittedName>
        <fullName evidence="2">HTH-type transcriptional regulator CmtR</fullName>
    </submittedName>
</protein>
<dbReference type="GO" id="GO:0003677">
    <property type="term" value="F:DNA binding"/>
    <property type="evidence" value="ECO:0007669"/>
    <property type="project" value="TreeGrafter"/>
</dbReference>
<dbReference type="InterPro" id="IPR001845">
    <property type="entry name" value="HTH_ArsR_DNA-bd_dom"/>
</dbReference>
<dbReference type="Pfam" id="PF12840">
    <property type="entry name" value="HTH_20"/>
    <property type="match status" value="1"/>
</dbReference>